<dbReference type="PANTHER" id="PTHR47633:SF4">
    <property type="entry name" value="MYOPALLADIN ISOFORM X1"/>
    <property type="match status" value="1"/>
</dbReference>
<dbReference type="InterPro" id="IPR013098">
    <property type="entry name" value="Ig_I-set"/>
</dbReference>
<feature type="domain" description="Ig-like" evidence="2">
    <location>
        <begin position="1"/>
        <end position="70"/>
    </location>
</feature>
<dbReference type="FunFam" id="2.60.40.10:FF:000022">
    <property type="entry name" value="Cardiac titin"/>
    <property type="match status" value="1"/>
</dbReference>
<protein>
    <recommendedName>
        <fullName evidence="2">Ig-like domain-containing protein</fullName>
    </recommendedName>
</protein>
<keyword evidence="1" id="KW-0812">Transmembrane</keyword>
<accession>A0A672I8M9</accession>
<dbReference type="Gene3D" id="2.60.40.10">
    <property type="entry name" value="Immunoglobulins"/>
    <property type="match status" value="2"/>
</dbReference>
<keyword evidence="1" id="KW-0472">Membrane</keyword>
<dbReference type="InterPro" id="IPR003598">
    <property type="entry name" value="Ig_sub2"/>
</dbReference>
<keyword evidence="1" id="KW-1133">Transmembrane helix</keyword>
<evidence type="ECO:0000259" key="2">
    <source>
        <dbReference type="PROSITE" id="PS50835"/>
    </source>
</evidence>
<dbReference type="SMART" id="SM00408">
    <property type="entry name" value="IGc2"/>
    <property type="match status" value="1"/>
</dbReference>
<dbReference type="Pfam" id="PF07679">
    <property type="entry name" value="I-set"/>
    <property type="match status" value="2"/>
</dbReference>
<dbReference type="InterPro" id="IPR036179">
    <property type="entry name" value="Ig-like_dom_sf"/>
</dbReference>
<dbReference type="InterPro" id="IPR007110">
    <property type="entry name" value="Ig-like_dom"/>
</dbReference>
<evidence type="ECO:0000256" key="1">
    <source>
        <dbReference type="SAM" id="Phobius"/>
    </source>
</evidence>
<dbReference type="CDD" id="cd00096">
    <property type="entry name" value="Ig"/>
    <property type="match status" value="1"/>
</dbReference>
<evidence type="ECO:0000313" key="3">
    <source>
        <dbReference type="Ensembl" id="ENSSFAP00005038036.1"/>
    </source>
</evidence>
<reference evidence="3" key="1">
    <citation type="submission" date="2019-06" db="EMBL/GenBank/DDBJ databases">
        <authorList>
            <consortium name="Wellcome Sanger Institute Data Sharing"/>
        </authorList>
    </citation>
    <scope>NUCLEOTIDE SEQUENCE [LARGE SCALE GENOMIC DNA]</scope>
</reference>
<reference evidence="3" key="2">
    <citation type="submission" date="2025-08" db="UniProtKB">
        <authorList>
            <consortium name="Ensembl"/>
        </authorList>
    </citation>
    <scope>IDENTIFICATION</scope>
</reference>
<organism evidence="3 4">
    <name type="scientific">Salarias fasciatus</name>
    <name type="common">Jewelled blenny</name>
    <name type="synonym">Blennius fasciatus</name>
    <dbReference type="NCBI Taxonomy" id="181472"/>
    <lineage>
        <taxon>Eukaryota</taxon>
        <taxon>Metazoa</taxon>
        <taxon>Chordata</taxon>
        <taxon>Craniata</taxon>
        <taxon>Vertebrata</taxon>
        <taxon>Euteleostomi</taxon>
        <taxon>Actinopterygii</taxon>
        <taxon>Neopterygii</taxon>
        <taxon>Teleostei</taxon>
        <taxon>Neoteleostei</taxon>
        <taxon>Acanthomorphata</taxon>
        <taxon>Ovalentaria</taxon>
        <taxon>Blenniimorphae</taxon>
        <taxon>Blenniiformes</taxon>
        <taxon>Blennioidei</taxon>
        <taxon>Blenniidae</taxon>
        <taxon>Salariinae</taxon>
        <taxon>Salarias</taxon>
    </lineage>
</organism>
<proteinExistence type="predicted"/>
<name>A0A672I8M9_SALFA</name>
<evidence type="ECO:0000313" key="4">
    <source>
        <dbReference type="Proteomes" id="UP000472267"/>
    </source>
</evidence>
<dbReference type="SUPFAM" id="SSF48726">
    <property type="entry name" value="Immunoglobulin"/>
    <property type="match status" value="2"/>
</dbReference>
<dbReference type="InterPro" id="IPR013783">
    <property type="entry name" value="Ig-like_fold"/>
</dbReference>
<dbReference type="Proteomes" id="UP000472267">
    <property type="component" value="Chromosome 16"/>
</dbReference>
<feature type="transmembrane region" description="Helical" evidence="1">
    <location>
        <begin position="157"/>
        <end position="183"/>
    </location>
</feature>
<keyword evidence="4" id="KW-1185">Reference proteome</keyword>
<dbReference type="PROSITE" id="PS50835">
    <property type="entry name" value="IG_LIKE"/>
    <property type="match status" value="1"/>
</dbReference>
<dbReference type="AlphaFoldDB" id="A0A672I8M9"/>
<dbReference type="Ensembl" id="ENSSFAT00005039453.1">
    <property type="protein sequence ID" value="ENSSFAP00005038036.1"/>
    <property type="gene ID" value="ENSSFAG00005019124.1"/>
</dbReference>
<sequence length="192" mass="21100">MECKVTGSPPLTTSWLHNGEEIKSGPNYDISCTDNSCKLKVLSISMSDAGKYTCKATNDAGASETSATMNNQVLTLMTTISQAFYLSSEPRASFFPRTTREQRNPAWGVKEMLHGRGCEISLKNDVATLVLHRVDTSHAGEYTCQAINEAGKESCPVYLFVKGLLFSCFSITSCYLITATFLVHTRLRFQAS</sequence>
<dbReference type="PANTHER" id="PTHR47633">
    <property type="entry name" value="IMMUNOGLOBULIN"/>
    <property type="match status" value="1"/>
</dbReference>
<reference evidence="3" key="3">
    <citation type="submission" date="2025-09" db="UniProtKB">
        <authorList>
            <consortium name="Ensembl"/>
        </authorList>
    </citation>
    <scope>IDENTIFICATION</scope>
</reference>